<accession>A0ABP6SXA0</accession>
<proteinExistence type="predicted"/>
<dbReference type="RefSeq" id="WP_345728477.1">
    <property type="nucleotide sequence ID" value="NZ_BAAAYN010000017.1"/>
</dbReference>
<keyword evidence="2" id="KW-1185">Reference proteome</keyword>
<dbReference type="Proteomes" id="UP001501676">
    <property type="component" value="Unassembled WGS sequence"/>
</dbReference>
<dbReference type="EMBL" id="BAAAYN010000017">
    <property type="protein sequence ID" value="GAA3386996.1"/>
    <property type="molecule type" value="Genomic_DNA"/>
</dbReference>
<reference evidence="2" key="1">
    <citation type="journal article" date="2019" name="Int. J. Syst. Evol. Microbiol.">
        <title>The Global Catalogue of Microorganisms (GCM) 10K type strain sequencing project: providing services to taxonomists for standard genome sequencing and annotation.</title>
        <authorList>
            <consortium name="The Broad Institute Genomics Platform"/>
            <consortium name="The Broad Institute Genome Sequencing Center for Infectious Disease"/>
            <person name="Wu L."/>
            <person name="Ma J."/>
        </authorList>
    </citation>
    <scope>NUCLEOTIDE SEQUENCE [LARGE SCALE GENOMIC DNA]</scope>
    <source>
        <strain evidence="2">JCM 9458</strain>
    </source>
</reference>
<gene>
    <name evidence="1" type="ORF">GCM10020369_27870</name>
</gene>
<evidence type="ECO:0000313" key="1">
    <source>
        <dbReference type="EMBL" id="GAA3386996.1"/>
    </source>
</evidence>
<name>A0ABP6SXA0_9ACTN</name>
<organism evidence="1 2">
    <name type="scientific">Cryptosporangium minutisporangium</name>
    <dbReference type="NCBI Taxonomy" id="113569"/>
    <lineage>
        <taxon>Bacteria</taxon>
        <taxon>Bacillati</taxon>
        <taxon>Actinomycetota</taxon>
        <taxon>Actinomycetes</taxon>
        <taxon>Cryptosporangiales</taxon>
        <taxon>Cryptosporangiaceae</taxon>
        <taxon>Cryptosporangium</taxon>
    </lineage>
</organism>
<evidence type="ECO:0000313" key="2">
    <source>
        <dbReference type="Proteomes" id="UP001501676"/>
    </source>
</evidence>
<sequence>MIAEGLYWLLDDGRDITASDVGYWRAALERRRCFLIEVRHRVLHGRIPAGKRRRMLAALDAAERARGALRADDCAAYVRAWRRDLERWAERLERRSAGAAPRPAIVGVEAATGGRRRTFRRARALGHRNVRHRPAVRLAQAAGTLSRKP</sequence>
<comment type="caution">
    <text evidence="1">The sequence shown here is derived from an EMBL/GenBank/DDBJ whole genome shotgun (WGS) entry which is preliminary data.</text>
</comment>
<protein>
    <submittedName>
        <fullName evidence="1">Uncharacterized protein</fullName>
    </submittedName>
</protein>